<protein>
    <submittedName>
        <fullName evidence="1">Uncharacterized protein</fullName>
    </submittedName>
</protein>
<sequence length="100" mass="11276">MQHPADTVHWPTVTYLHGDPSLPPGVPAGTYTLLPSHPFRPGMTPAVVNRLPSNGKLMQRQEDRTPEAWVLSNCFWTDDMAFWDLVTMHAPRLLAEWAAE</sequence>
<dbReference type="EMBL" id="MW018138">
    <property type="protein sequence ID" value="QPB44596.1"/>
    <property type="molecule type" value="Genomic_DNA"/>
</dbReference>
<name>A0A7S7YF05_9VIRU</name>
<keyword evidence="2" id="KW-1185">Reference proteome</keyword>
<evidence type="ECO:0000313" key="1">
    <source>
        <dbReference type="EMBL" id="QPB44596.1"/>
    </source>
</evidence>
<organism evidence="1 2">
    <name type="scientific">Medusavirus stheno T3</name>
    <dbReference type="NCBI Taxonomy" id="3069717"/>
    <lineage>
        <taxon>Viruses</taxon>
        <taxon>Varidnaviria</taxon>
        <taxon>Bamfordvirae</taxon>
        <taxon>Nucleocytoviricota</taxon>
        <taxon>Megaviricetes</taxon>
        <taxon>Mamonoviridae</taxon>
        <taxon>Medusavirus</taxon>
        <taxon>Medusavirus sthenus</taxon>
    </lineage>
</organism>
<evidence type="ECO:0000313" key="2">
    <source>
        <dbReference type="Proteomes" id="UP001162098"/>
    </source>
</evidence>
<dbReference type="Proteomes" id="UP001162098">
    <property type="component" value="Segment"/>
</dbReference>
<accession>A0A7S7YF05</accession>
<dbReference type="KEGG" id="vg:80543792"/>
<reference evidence="1 2" key="1">
    <citation type="submission" date="2020-09" db="EMBL/GenBank/DDBJ databases">
        <authorList>
            <person name="Zhang R."/>
            <person name="Garcia K."/>
            <person name="Ogata H."/>
        </authorList>
    </citation>
    <scope>NUCLEOTIDE SEQUENCE [LARGE SCALE GENOMIC DNA]</scope>
    <source>
        <strain evidence="2">stheno</strain>
    </source>
</reference>
<proteinExistence type="predicted"/>